<dbReference type="InterPro" id="IPR036365">
    <property type="entry name" value="PGBD-like_sf"/>
</dbReference>
<dbReference type="HOGENOM" id="CLU_1073339_0_0_11"/>
<dbReference type="CDD" id="cd00093">
    <property type="entry name" value="HTH_XRE"/>
    <property type="match status" value="1"/>
</dbReference>
<dbReference type="InterPro" id="IPR010982">
    <property type="entry name" value="Lambda_DNA-bd_dom_sf"/>
</dbReference>
<feature type="domain" description="HTH cro/C1-type" evidence="2">
    <location>
        <begin position="26"/>
        <end position="80"/>
    </location>
</feature>
<dbReference type="Gene3D" id="1.10.260.40">
    <property type="entry name" value="lambda repressor-like DNA-binding domains"/>
    <property type="match status" value="1"/>
</dbReference>
<evidence type="ECO:0000256" key="1">
    <source>
        <dbReference type="SAM" id="MobiDB-lite"/>
    </source>
</evidence>
<feature type="region of interest" description="Disordered" evidence="1">
    <location>
        <begin position="94"/>
        <end position="148"/>
    </location>
</feature>
<reference evidence="3" key="1">
    <citation type="submission" date="2014-05" db="EMBL/GenBank/DDBJ databases">
        <authorList>
            <person name="Horn Fabian"/>
        </authorList>
    </citation>
    <scope>NUCLEOTIDE SEQUENCE</scope>
</reference>
<protein>
    <submittedName>
        <fullName evidence="3">Peptidoglycan-binding domain 1 protein</fullName>
    </submittedName>
</protein>
<dbReference type="Gene3D" id="1.10.101.10">
    <property type="entry name" value="PGBD-like superfamily/PGBD"/>
    <property type="match status" value="1"/>
</dbReference>
<name>A0A061A5T9_9ACTN</name>
<dbReference type="SUPFAM" id="SSF47413">
    <property type="entry name" value="lambda repressor-like DNA-binding domains"/>
    <property type="match status" value="1"/>
</dbReference>
<dbReference type="InterPro" id="IPR002477">
    <property type="entry name" value="Peptidoglycan-bd-like"/>
</dbReference>
<evidence type="ECO:0000313" key="3">
    <source>
        <dbReference type="EMBL" id="CDR18185.1"/>
    </source>
</evidence>
<dbReference type="GO" id="GO:0003677">
    <property type="term" value="F:DNA binding"/>
    <property type="evidence" value="ECO:0007669"/>
    <property type="project" value="InterPro"/>
</dbReference>
<accession>A0A061A5T9</accession>
<gene>
    <name evidence="3" type="ORF">SIRAN80</name>
</gene>
<proteinExistence type="predicted"/>
<dbReference type="EMBL" id="LK022849">
    <property type="protein sequence ID" value="CDR18185.1"/>
    <property type="molecule type" value="Genomic_DNA"/>
</dbReference>
<organism evidence="3">
    <name type="scientific">Streptomyces iranensis</name>
    <dbReference type="NCBI Taxonomy" id="576784"/>
    <lineage>
        <taxon>Bacteria</taxon>
        <taxon>Bacillati</taxon>
        <taxon>Actinomycetota</taxon>
        <taxon>Actinomycetes</taxon>
        <taxon>Kitasatosporales</taxon>
        <taxon>Streptomycetaceae</taxon>
        <taxon>Streptomyces</taxon>
        <taxon>Streptomyces violaceusniger group</taxon>
    </lineage>
</organism>
<sequence length="306" mass="32128">MGWSMARWKELPDSLDQRARQLVVQLRRLKDRSGLSLASLEAKTGYSRSSWERYLNGKALPPRHAVGELARVTGAEPTRLLVLYEVAEEAWRQRVAPSSSAGAKDSGGQGVRNKAAAERSDAAEDSGTAEKPGAWRERPAAAAAPPPGERRPFAFATVVAAALVGVGAGMLIAAPWGDDDGGGDKAKTTVGTTSAQPGSDTATATEGPGQYIFKLGKSYPCKVRRTGPAGGEVGAGYSTTRTAVLAGPGWDVVEAQCLLRYHKMDPGTADGIYGQQTIAAVARLQKKAGLPADGIVGPHTWRVLRG</sequence>
<dbReference type="AlphaFoldDB" id="A0A061A5T9"/>
<dbReference type="InterPro" id="IPR001387">
    <property type="entry name" value="Cro/C1-type_HTH"/>
</dbReference>
<dbReference type="Pfam" id="PF01471">
    <property type="entry name" value="PG_binding_1"/>
    <property type="match status" value="1"/>
</dbReference>
<dbReference type="SMART" id="SM00530">
    <property type="entry name" value="HTH_XRE"/>
    <property type="match status" value="1"/>
</dbReference>
<dbReference type="Pfam" id="PF13560">
    <property type="entry name" value="HTH_31"/>
    <property type="match status" value="1"/>
</dbReference>
<dbReference type="SUPFAM" id="SSF47090">
    <property type="entry name" value="PGBD-like"/>
    <property type="match status" value="1"/>
</dbReference>
<evidence type="ECO:0000259" key="2">
    <source>
        <dbReference type="PROSITE" id="PS50943"/>
    </source>
</evidence>
<dbReference type="InterPro" id="IPR036366">
    <property type="entry name" value="PGBDSf"/>
</dbReference>
<feature type="compositionally biased region" description="Polar residues" evidence="1">
    <location>
        <begin position="189"/>
        <end position="204"/>
    </location>
</feature>
<feature type="region of interest" description="Disordered" evidence="1">
    <location>
        <begin position="176"/>
        <end position="207"/>
    </location>
</feature>
<dbReference type="PROSITE" id="PS50943">
    <property type="entry name" value="HTH_CROC1"/>
    <property type="match status" value="1"/>
</dbReference>